<dbReference type="PROSITE" id="PS50294">
    <property type="entry name" value="WD_REPEATS_REGION"/>
    <property type="match status" value="1"/>
</dbReference>
<evidence type="ECO:0000313" key="4">
    <source>
        <dbReference type="Ensembl" id="ENSDNVP00000011807.1"/>
    </source>
</evidence>
<keyword evidence="1 3" id="KW-0853">WD repeat</keyword>
<evidence type="ECO:0000256" key="1">
    <source>
        <dbReference type="ARBA" id="ARBA00022574"/>
    </source>
</evidence>
<feature type="repeat" description="WD" evidence="3">
    <location>
        <begin position="216"/>
        <end position="257"/>
    </location>
</feature>
<dbReference type="PANTHER" id="PTHR44324:SF2">
    <property type="entry name" value="WD REPEAT-CONTAINING PROTEIN 64"/>
    <property type="match status" value="1"/>
</dbReference>
<dbReference type="PANTHER" id="PTHR44324">
    <property type="entry name" value="WD40 REPEAT DOMAIN 95"/>
    <property type="match status" value="1"/>
</dbReference>
<evidence type="ECO:0000256" key="2">
    <source>
        <dbReference type="ARBA" id="ARBA00022737"/>
    </source>
</evidence>
<proteinExistence type="predicted"/>
<dbReference type="Ensembl" id="ENSDNVT00000014228.1">
    <property type="protein sequence ID" value="ENSDNVP00000011807.1"/>
    <property type="gene ID" value="ENSDNVG00000008320.1"/>
</dbReference>
<feature type="repeat" description="WD" evidence="3">
    <location>
        <begin position="82"/>
        <end position="123"/>
    </location>
</feature>
<reference evidence="4" key="1">
    <citation type="submission" date="2025-08" db="UniProtKB">
        <authorList>
            <consortium name="Ensembl"/>
        </authorList>
    </citation>
    <scope>IDENTIFICATION</scope>
</reference>
<dbReference type="Gene3D" id="2.130.10.10">
    <property type="entry name" value="YVTN repeat-like/Quinoprotein amine dehydrogenase"/>
    <property type="match status" value="2"/>
</dbReference>
<dbReference type="SUPFAM" id="SSF50978">
    <property type="entry name" value="WD40 repeat-like"/>
    <property type="match status" value="1"/>
</dbReference>
<dbReference type="InterPro" id="IPR020472">
    <property type="entry name" value="WD40_PAC1"/>
</dbReference>
<sequence length="558" mass="63284">MKVKYISDLNCFGSCSIDSIHSFVLGDIKRLEDNMPVKEFSVPKGVNAFTYCGKSNVIVTGGDDRLLRIWHPNINTKPIGRLPGHLYSVVEIVTNEKDQHVISLSSAKIFRVWDIQTLTPLQVFHDNQESPGEMEIFAMVFDNNHHTLITGSSVIDIYPLTHVIQDTKQVPQTHEKSINVLVYNKAFHQILTVCSESILKVWELETGYQIYQIEDAHGLNIEVTCAAIEEKGFHLATGACDGTVKVWDFGSGQEVKALPLAQHSKDDKHRLLQVVYLKANQSQHVLLVLEQSGKMKIIQVFHIYVQVYAYNFVSSREIKCFDVLKVGGCSLIATGTSNCGSTQNCLKCGYVAFPPQQIKEELCWRAHSTKVVDLFHEEEKNVVVTASIDGSVRLWHATNGYYLGYFGQPRKFELSEISQLILPCDVNKFPTIIKEESKYMEKKKKSEYPLILDRKKSSLVLKKPAHEDVVQDFKFFRALTSPKILRQPLQSFKSGNKEAGVIFGSIPIYEVSTSVFFSTFCSGIDTAKQSHLFKRRITRRHQQQMWSHSALWLLLCAM</sequence>
<dbReference type="Proteomes" id="UP000694423">
    <property type="component" value="Unplaced"/>
</dbReference>
<dbReference type="InterPro" id="IPR001680">
    <property type="entry name" value="WD40_rpt"/>
</dbReference>
<dbReference type="PROSITE" id="PS50082">
    <property type="entry name" value="WD_REPEATS_2"/>
    <property type="match status" value="4"/>
</dbReference>
<keyword evidence="2" id="KW-0677">Repeat</keyword>
<organism evidence="4 5">
    <name type="scientific">Dromaius novaehollandiae</name>
    <name type="common">Emu</name>
    <dbReference type="NCBI Taxonomy" id="8790"/>
    <lineage>
        <taxon>Eukaryota</taxon>
        <taxon>Metazoa</taxon>
        <taxon>Chordata</taxon>
        <taxon>Craniata</taxon>
        <taxon>Vertebrata</taxon>
        <taxon>Euteleostomi</taxon>
        <taxon>Archelosauria</taxon>
        <taxon>Archosauria</taxon>
        <taxon>Dinosauria</taxon>
        <taxon>Saurischia</taxon>
        <taxon>Theropoda</taxon>
        <taxon>Coelurosauria</taxon>
        <taxon>Aves</taxon>
        <taxon>Palaeognathae</taxon>
        <taxon>Casuariiformes</taxon>
        <taxon>Dromaiidae</taxon>
        <taxon>Dromaius</taxon>
    </lineage>
</organism>
<dbReference type="Pfam" id="PF00400">
    <property type="entry name" value="WD40"/>
    <property type="match status" value="3"/>
</dbReference>
<dbReference type="InterPro" id="IPR051242">
    <property type="entry name" value="WD-EF-hand_domain"/>
</dbReference>
<feature type="repeat" description="WD" evidence="3">
    <location>
        <begin position="364"/>
        <end position="405"/>
    </location>
</feature>
<dbReference type="SMART" id="SM00320">
    <property type="entry name" value="WD40"/>
    <property type="match status" value="6"/>
</dbReference>
<dbReference type="PRINTS" id="PR00320">
    <property type="entry name" value="GPROTEINBRPT"/>
</dbReference>
<name>A0A8C4JPB6_DRONO</name>
<protein>
    <submittedName>
        <fullName evidence="4">WD repeat domain 64</fullName>
    </submittedName>
</protein>
<dbReference type="PROSITE" id="PS00678">
    <property type="entry name" value="WD_REPEATS_1"/>
    <property type="match status" value="1"/>
</dbReference>
<reference evidence="4" key="2">
    <citation type="submission" date="2025-09" db="UniProtKB">
        <authorList>
            <consortium name="Ensembl"/>
        </authorList>
    </citation>
    <scope>IDENTIFICATION</scope>
</reference>
<accession>A0A8C4JPB6</accession>
<dbReference type="InterPro" id="IPR036322">
    <property type="entry name" value="WD40_repeat_dom_sf"/>
</dbReference>
<dbReference type="InterPro" id="IPR015943">
    <property type="entry name" value="WD40/YVTN_repeat-like_dom_sf"/>
</dbReference>
<evidence type="ECO:0000313" key="5">
    <source>
        <dbReference type="Proteomes" id="UP000694423"/>
    </source>
</evidence>
<keyword evidence="5" id="KW-1185">Reference proteome</keyword>
<dbReference type="AlphaFoldDB" id="A0A8C4JPB6"/>
<feature type="repeat" description="WD" evidence="3">
    <location>
        <begin position="171"/>
        <end position="212"/>
    </location>
</feature>
<dbReference type="InterPro" id="IPR019775">
    <property type="entry name" value="WD40_repeat_CS"/>
</dbReference>
<evidence type="ECO:0000256" key="3">
    <source>
        <dbReference type="PROSITE-ProRule" id="PRU00221"/>
    </source>
</evidence>